<dbReference type="SUPFAM" id="SSF118116">
    <property type="entry name" value="DNA mismatch repair protein MutL"/>
    <property type="match status" value="1"/>
</dbReference>
<protein>
    <recommendedName>
        <fullName evidence="2 5">DNA mismatch repair protein MutL</fullName>
    </recommendedName>
</protein>
<proteinExistence type="inferred from homology"/>
<organism evidence="8 9">
    <name type="scientific">Pseudoxanthomonas dokdonensis</name>
    <dbReference type="NCBI Taxonomy" id="344882"/>
    <lineage>
        <taxon>Bacteria</taxon>
        <taxon>Pseudomonadati</taxon>
        <taxon>Pseudomonadota</taxon>
        <taxon>Gammaproteobacteria</taxon>
        <taxon>Lysobacterales</taxon>
        <taxon>Lysobacteraceae</taxon>
        <taxon>Pseudoxanthomonas</taxon>
    </lineage>
</organism>
<dbReference type="GO" id="GO:0016887">
    <property type="term" value="F:ATP hydrolysis activity"/>
    <property type="evidence" value="ECO:0007669"/>
    <property type="project" value="InterPro"/>
</dbReference>
<reference evidence="8 9" key="1">
    <citation type="submission" date="2015-05" db="EMBL/GenBank/DDBJ databases">
        <title>Genome sequencing and analysis of members of genus Stenotrophomonas.</title>
        <authorList>
            <person name="Patil P.P."/>
            <person name="Midha S."/>
            <person name="Patil P.B."/>
        </authorList>
    </citation>
    <scope>NUCLEOTIDE SEQUENCE [LARGE SCALE GENOMIC DNA]</scope>
    <source>
        <strain evidence="8 9">DSM 21858</strain>
    </source>
</reference>
<comment type="similarity">
    <text evidence="1 5">Belongs to the DNA mismatch repair MutL/HexB family.</text>
</comment>
<evidence type="ECO:0000256" key="3">
    <source>
        <dbReference type="ARBA" id="ARBA00022763"/>
    </source>
</evidence>
<dbReference type="InterPro" id="IPR013507">
    <property type="entry name" value="DNA_mismatch_S5_2-like"/>
</dbReference>
<dbReference type="SMART" id="SM00853">
    <property type="entry name" value="MutL_C"/>
    <property type="match status" value="1"/>
</dbReference>
<keyword evidence="3 5" id="KW-0227">DNA damage</keyword>
<dbReference type="CDD" id="cd03482">
    <property type="entry name" value="MutL_Trans_MutL"/>
    <property type="match status" value="1"/>
</dbReference>
<dbReference type="SUPFAM" id="SSF55874">
    <property type="entry name" value="ATPase domain of HSP90 chaperone/DNA topoisomerase II/histidine kinase"/>
    <property type="match status" value="1"/>
</dbReference>
<comment type="function">
    <text evidence="5">This protein is involved in the repair of mismatches in DNA. It is required for dam-dependent methyl-directed DNA mismatch repair. May act as a 'molecular matchmaker', a protein that promotes the formation of a stable complex between two or more DNA-binding proteins in an ATP-dependent manner without itself being part of a final effector complex.</text>
</comment>
<evidence type="ECO:0000256" key="1">
    <source>
        <dbReference type="ARBA" id="ARBA00006082"/>
    </source>
</evidence>
<dbReference type="Pfam" id="PF01119">
    <property type="entry name" value="DNA_mis_repair"/>
    <property type="match status" value="1"/>
</dbReference>
<dbReference type="Pfam" id="PF08676">
    <property type="entry name" value="MutL_C"/>
    <property type="match status" value="1"/>
</dbReference>
<dbReference type="FunFam" id="3.30.565.10:FF:000003">
    <property type="entry name" value="DNA mismatch repair endonuclease MutL"/>
    <property type="match status" value="1"/>
</dbReference>
<dbReference type="SUPFAM" id="SSF54211">
    <property type="entry name" value="Ribosomal protein S5 domain 2-like"/>
    <property type="match status" value="1"/>
</dbReference>
<dbReference type="PANTHER" id="PTHR10073">
    <property type="entry name" value="DNA MISMATCH REPAIR PROTEIN MLH, PMS, MUTL"/>
    <property type="match status" value="1"/>
</dbReference>
<dbReference type="InterPro" id="IPR042121">
    <property type="entry name" value="MutL_C_regsub"/>
</dbReference>
<dbReference type="Proteomes" id="UP000052052">
    <property type="component" value="Unassembled WGS sequence"/>
</dbReference>
<dbReference type="InterPro" id="IPR020667">
    <property type="entry name" value="DNA_mismatch_repair_MutL"/>
</dbReference>
<evidence type="ECO:0000256" key="2">
    <source>
        <dbReference type="ARBA" id="ARBA00021975"/>
    </source>
</evidence>
<name>A0A0R0CU88_9GAMM</name>
<dbReference type="NCBIfam" id="TIGR00585">
    <property type="entry name" value="mutl"/>
    <property type="match status" value="1"/>
</dbReference>
<evidence type="ECO:0000313" key="8">
    <source>
        <dbReference type="EMBL" id="KRG69204.1"/>
    </source>
</evidence>
<evidence type="ECO:0000256" key="4">
    <source>
        <dbReference type="ARBA" id="ARBA00023204"/>
    </source>
</evidence>
<feature type="domain" description="DNA mismatch repair protein S5" evidence="7">
    <location>
        <begin position="214"/>
        <end position="332"/>
    </location>
</feature>
<dbReference type="PROSITE" id="PS00058">
    <property type="entry name" value="DNA_MISMATCH_REPAIR_1"/>
    <property type="match status" value="1"/>
</dbReference>
<dbReference type="CDD" id="cd16926">
    <property type="entry name" value="HATPase_MutL-MLH-PMS-like"/>
    <property type="match status" value="1"/>
</dbReference>
<dbReference type="SMART" id="SM01340">
    <property type="entry name" value="DNA_mis_repair"/>
    <property type="match status" value="1"/>
</dbReference>
<dbReference type="GO" id="GO:0140664">
    <property type="term" value="F:ATP-dependent DNA damage sensor activity"/>
    <property type="evidence" value="ECO:0007669"/>
    <property type="project" value="InterPro"/>
</dbReference>
<dbReference type="InterPro" id="IPR014790">
    <property type="entry name" value="MutL_C"/>
</dbReference>
<dbReference type="Gene3D" id="3.30.1540.20">
    <property type="entry name" value="MutL, C-terminal domain, dimerisation subdomain"/>
    <property type="match status" value="1"/>
</dbReference>
<keyword evidence="4 5" id="KW-0234">DNA repair</keyword>
<comment type="caution">
    <text evidence="8">The sequence shown here is derived from an EMBL/GenBank/DDBJ whole genome shotgun (WGS) entry which is preliminary data.</text>
</comment>
<dbReference type="STRING" id="344882.ABB29_10695"/>
<sequence>MRRPPVPIRQLPETLINQIAAGEVVERPSSVVKELVENALDAGATRVDITLEEGGARLIRIRDNGIGIAADELPLAVCRHATSKIASLDDLEAVSTLGFRGEALPSIASVSRFSLTSRPAGSEHGHGLLVDGGKAGQVSPKPHPPGTTVEVRDLFYNVPARKKFLRAERTEFGHVEEWLRSLLLARPDIELRISHNDKSTRRYPASRSDPMQRLRDTLSAEFAEHALQIEHAAADMRVHGWIALPGHTRASAQQQYLYVNGRPVRDRNMAHAIKSGYQDVVFHGRYPACVLFLELDPRRVDVNVHPAKHEVRFRDARMVHDFIQRTLHEALADTRAQSNQSWQSQSDVPAYQHAATTSWWAGGTGTPSARSIADTRAAYQQLYAAPAAPVAKNHAGNTTEAAATGVPALGYAIAQLHGRYILAENAQGLVIVDPSDAQTRQAKALLEAALRKGPLATQALLLPETFAVDDDACASVQSCLDVWKQLGFDLLVKADAIEIRGVPMLLAHLEVVGLVRTLLSMQPASVQVWVDALSAYAGQAMQRRLSLTEMNALMRSIEAASGGNGALARGVAVHRSLAEIEQWFDRGK</sequence>
<evidence type="ECO:0000313" key="9">
    <source>
        <dbReference type="Proteomes" id="UP000052052"/>
    </source>
</evidence>
<dbReference type="InterPro" id="IPR036890">
    <property type="entry name" value="HATPase_C_sf"/>
</dbReference>
<dbReference type="EMBL" id="LDJL01000011">
    <property type="protein sequence ID" value="KRG69204.1"/>
    <property type="molecule type" value="Genomic_DNA"/>
</dbReference>
<dbReference type="GO" id="GO:0005524">
    <property type="term" value="F:ATP binding"/>
    <property type="evidence" value="ECO:0007669"/>
    <property type="project" value="InterPro"/>
</dbReference>
<evidence type="ECO:0000259" key="6">
    <source>
        <dbReference type="SMART" id="SM00853"/>
    </source>
</evidence>
<feature type="domain" description="MutL C-terminal dimerisation" evidence="6">
    <location>
        <begin position="412"/>
        <end position="541"/>
    </location>
</feature>
<dbReference type="InterPro" id="IPR020568">
    <property type="entry name" value="Ribosomal_Su5_D2-typ_SF"/>
</dbReference>
<gene>
    <name evidence="5 8" type="primary">mutL</name>
    <name evidence="8" type="ORF">ABB29_10695</name>
</gene>
<dbReference type="InterPro" id="IPR042120">
    <property type="entry name" value="MutL_C_dimsub"/>
</dbReference>
<keyword evidence="9" id="KW-1185">Reference proteome</keyword>
<accession>A0A0R0CU88</accession>
<dbReference type="InterPro" id="IPR014721">
    <property type="entry name" value="Ribsml_uS5_D2-typ_fold_subgr"/>
</dbReference>
<dbReference type="AlphaFoldDB" id="A0A0R0CU88"/>
<dbReference type="HAMAP" id="MF_00149">
    <property type="entry name" value="DNA_mis_repair"/>
    <property type="match status" value="1"/>
</dbReference>
<dbReference type="InterPro" id="IPR037198">
    <property type="entry name" value="MutL_C_sf"/>
</dbReference>
<dbReference type="InterPro" id="IPR014762">
    <property type="entry name" value="DNA_mismatch_repair_CS"/>
</dbReference>
<evidence type="ECO:0000259" key="7">
    <source>
        <dbReference type="SMART" id="SM01340"/>
    </source>
</evidence>
<dbReference type="Gene3D" id="3.30.1370.100">
    <property type="entry name" value="MutL, C-terminal domain, regulatory subdomain"/>
    <property type="match status" value="1"/>
</dbReference>
<dbReference type="InterPro" id="IPR002099">
    <property type="entry name" value="MutL/Mlh/PMS"/>
</dbReference>
<dbReference type="GO" id="GO:0032300">
    <property type="term" value="C:mismatch repair complex"/>
    <property type="evidence" value="ECO:0007669"/>
    <property type="project" value="InterPro"/>
</dbReference>
<dbReference type="GO" id="GO:0006298">
    <property type="term" value="P:mismatch repair"/>
    <property type="evidence" value="ECO:0007669"/>
    <property type="project" value="UniProtKB-UniRule"/>
</dbReference>
<dbReference type="InterPro" id="IPR038973">
    <property type="entry name" value="MutL/Mlh/Pms-like"/>
</dbReference>
<dbReference type="Gene3D" id="3.30.565.10">
    <property type="entry name" value="Histidine kinase-like ATPase, C-terminal domain"/>
    <property type="match status" value="1"/>
</dbReference>
<evidence type="ECO:0000256" key="5">
    <source>
        <dbReference type="HAMAP-Rule" id="MF_00149"/>
    </source>
</evidence>
<dbReference type="PATRIC" id="fig|344882.3.peg.510"/>
<dbReference type="Pfam" id="PF13589">
    <property type="entry name" value="HATPase_c_3"/>
    <property type="match status" value="1"/>
</dbReference>
<dbReference type="PANTHER" id="PTHR10073:SF12">
    <property type="entry name" value="DNA MISMATCH REPAIR PROTEIN MLH1"/>
    <property type="match status" value="1"/>
</dbReference>
<dbReference type="Gene3D" id="3.30.230.10">
    <property type="match status" value="1"/>
</dbReference>
<dbReference type="GO" id="GO:0030983">
    <property type="term" value="F:mismatched DNA binding"/>
    <property type="evidence" value="ECO:0007669"/>
    <property type="project" value="InterPro"/>
</dbReference>